<gene>
    <name evidence="3" type="ORF">C1SCF055_LOCUS43269</name>
</gene>
<dbReference type="GO" id="GO:0005737">
    <property type="term" value="C:cytoplasm"/>
    <property type="evidence" value="ECO:0007669"/>
    <property type="project" value="TreeGrafter"/>
</dbReference>
<dbReference type="AlphaFoldDB" id="A0A9P1M1A6"/>
<dbReference type="InterPro" id="IPR002654">
    <property type="entry name" value="Glyco_trans_25"/>
</dbReference>
<dbReference type="GO" id="GO:0031122">
    <property type="term" value="P:cytoplasmic microtubule organization"/>
    <property type="evidence" value="ECO:0007669"/>
    <property type="project" value="TreeGrafter"/>
</dbReference>
<reference evidence="4" key="2">
    <citation type="submission" date="2024-04" db="EMBL/GenBank/DDBJ databases">
        <authorList>
            <person name="Chen Y."/>
            <person name="Shah S."/>
            <person name="Dougan E. K."/>
            <person name="Thang M."/>
            <person name="Chan C."/>
        </authorList>
    </citation>
    <scope>NUCLEOTIDE SEQUENCE [LARGE SCALE GENOMIC DNA]</scope>
</reference>
<dbReference type="EMBL" id="CAMXCT030006711">
    <property type="protein sequence ID" value="CAL4806038.1"/>
    <property type="molecule type" value="Genomic_DNA"/>
</dbReference>
<dbReference type="PANTHER" id="PTHR18947">
    <property type="entry name" value="HOOK PROTEINS"/>
    <property type="match status" value="1"/>
</dbReference>
<dbReference type="PANTHER" id="PTHR18947:SF28">
    <property type="entry name" value="GIRDIN, ISOFORM A"/>
    <property type="match status" value="1"/>
</dbReference>
<protein>
    <recommendedName>
        <fullName evidence="2">Glycosyl transferase family 25 domain-containing protein</fullName>
    </recommendedName>
</protein>
<accession>A0A9P1M1A6</accession>
<dbReference type="EMBL" id="CAMXCT020006711">
    <property type="protein sequence ID" value="CAL1172101.1"/>
    <property type="molecule type" value="Genomic_DNA"/>
</dbReference>
<dbReference type="GO" id="GO:0008017">
    <property type="term" value="F:microtubule binding"/>
    <property type="evidence" value="ECO:0007669"/>
    <property type="project" value="TreeGrafter"/>
</dbReference>
<feature type="coiled-coil region" evidence="1">
    <location>
        <begin position="108"/>
        <end position="184"/>
    </location>
</feature>
<organism evidence="3">
    <name type="scientific">Cladocopium goreaui</name>
    <dbReference type="NCBI Taxonomy" id="2562237"/>
    <lineage>
        <taxon>Eukaryota</taxon>
        <taxon>Sar</taxon>
        <taxon>Alveolata</taxon>
        <taxon>Dinophyceae</taxon>
        <taxon>Suessiales</taxon>
        <taxon>Symbiodiniaceae</taxon>
        <taxon>Cladocopium</taxon>
    </lineage>
</organism>
<keyword evidence="1" id="KW-0175">Coiled coil</keyword>
<feature type="coiled-coil region" evidence="1">
    <location>
        <begin position="538"/>
        <end position="652"/>
    </location>
</feature>
<evidence type="ECO:0000313" key="5">
    <source>
        <dbReference type="Proteomes" id="UP001152797"/>
    </source>
</evidence>
<comment type="caution">
    <text evidence="3">The sequence shown here is derived from an EMBL/GenBank/DDBJ whole genome shotgun (WGS) entry which is preliminary data.</text>
</comment>
<evidence type="ECO:0000313" key="3">
    <source>
        <dbReference type="EMBL" id="CAI4018726.1"/>
    </source>
</evidence>
<dbReference type="GO" id="GO:0005815">
    <property type="term" value="C:microtubule organizing center"/>
    <property type="evidence" value="ECO:0007669"/>
    <property type="project" value="TreeGrafter"/>
</dbReference>
<proteinExistence type="predicted"/>
<keyword evidence="5" id="KW-1185">Reference proteome</keyword>
<feature type="domain" description="Glycosyl transferase family 25" evidence="2">
    <location>
        <begin position="258"/>
        <end position="357"/>
    </location>
</feature>
<name>A0A9P1M1A6_9DINO</name>
<evidence type="ECO:0000313" key="4">
    <source>
        <dbReference type="EMBL" id="CAL1172101.1"/>
    </source>
</evidence>
<reference evidence="3" key="1">
    <citation type="submission" date="2022-10" db="EMBL/GenBank/DDBJ databases">
        <authorList>
            <person name="Chen Y."/>
            <person name="Dougan E. K."/>
            <person name="Chan C."/>
            <person name="Rhodes N."/>
            <person name="Thang M."/>
        </authorList>
    </citation>
    <scope>NUCLEOTIDE SEQUENCE</scope>
</reference>
<evidence type="ECO:0000256" key="1">
    <source>
        <dbReference type="SAM" id="Coils"/>
    </source>
</evidence>
<dbReference type="Proteomes" id="UP001152797">
    <property type="component" value="Unassembled WGS sequence"/>
</dbReference>
<dbReference type="CDD" id="cd06532">
    <property type="entry name" value="Glyco_transf_25"/>
    <property type="match status" value="1"/>
</dbReference>
<dbReference type="GO" id="GO:0030705">
    <property type="term" value="P:cytoskeleton-dependent intracellular transport"/>
    <property type="evidence" value="ECO:0007669"/>
    <property type="project" value="TreeGrafter"/>
</dbReference>
<dbReference type="Pfam" id="PF01755">
    <property type="entry name" value="Glyco_transf_25"/>
    <property type="match status" value="1"/>
</dbReference>
<dbReference type="EMBL" id="CAMXCT010006711">
    <property type="protein sequence ID" value="CAI4018726.1"/>
    <property type="molecule type" value="Genomic_DNA"/>
</dbReference>
<dbReference type="OrthoDB" id="47375at2759"/>
<evidence type="ECO:0000259" key="2">
    <source>
        <dbReference type="Pfam" id="PF01755"/>
    </source>
</evidence>
<sequence length="1019" mass="114665">MLTQASVNRLPALASVDEQLSLFADQAASWRLDALEAQQRLGALEQSSAEAERETLEAHARVSQLEVELAHWKDRALLAEAAKSSCTEQVATLESQHSRERRLAFDSLERERRHSGKLQEKVKTLEKESLRKDEALDDAQHQLQELQNLVQQLEIKVTIHEAEKKEVEEEMRSRQEVMDAEEIKQQITMRAASAKEVVFANLLEVRGATSPTPAPVAAESVENPQPMKVVMDGEFLKREGDVGSLELPATLKCNPLEHVLVINLEGKRGERRREHIKREFAQANLTQYHFWSAVDALTDQRLAKETGKMQCPCDSRLSNSLSHREIYEMMLYERWPCATIFEDDVRLAPNFTLRVSETVGSLPPFDVILWGYCPRGGKPRNFEKETGRWPLTLSYGHPGSCLHGYTISLQGAFTFSQGASPVRVPADGVMDGMKHWDPWVRPHIQKAKGKVTGSYWYSTPMVAVAGHELEFVDFCGTTNCKSAVNFYCGRLRGGLLEETLFLALHHDEVQAADADALEGQVADSSPLWPTVTAAAKELLEATRRHEEELRQREAVLEEGFVAEKERLLEDCRQQMQEERSELLNRVKAREERVSAQISKCQRKSEVELERRLALISAQEKSAQETLRQRQQIEQQAHEIQQLQQQLKSESGTHRLKDASDTKWRRQVDEMRFRSTIQCSVDPSGSNSNLPRGIARSCVGERTIRGERIEALALHAVEAARPGLETSAALTAWPGPPKCQDIKKALSKFVTFLSFRLADAARSCECLSAFEKSQEQPGDRKCRDIKGTATSEELKEWGVTESEGWCYCWDHLFPSDGCGEVEEVKGQAKMFRSFRLAADTSPGGWKGTSCKCLRASEKAERRSGVVEAAAVRFCAQVVEKVYGSIVFDLDHMQSYLRKDLKVTPQLCQEILTGTLDDVGSPQSQALFHEANGLSKHNGTKGMGRLDPLVTGRFTASMEHQLLQHVCRDECEQIVDETLENIWKMTDDVWKDATPFEETCADRVVRKVEAEMLGCCGRSCG</sequence>
<dbReference type="GO" id="GO:0051959">
    <property type="term" value="F:dynein light intermediate chain binding"/>
    <property type="evidence" value="ECO:0007669"/>
    <property type="project" value="TreeGrafter"/>
</dbReference>